<evidence type="ECO:0000259" key="1">
    <source>
        <dbReference type="Pfam" id="PF04542"/>
    </source>
</evidence>
<comment type="caution">
    <text evidence="2">The sequence shown here is derived from an EMBL/GenBank/DDBJ whole genome shotgun (WGS) entry which is preliminary data.</text>
</comment>
<name>A0A8I2B7E1_PLESH</name>
<dbReference type="Pfam" id="PF04542">
    <property type="entry name" value="Sigma70_r2"/>
    <property type="match status" value="1"/>
</dbReference>
<reference evidence="2" key="1">
    <citation type="submission" date="2021-03" db="EMBL/GenBank/DDBJ databases">
        <title>Plesiomonas shigelloides zfcc0051, isolated from zebrafish feces.</title>
        <authorList>
            <person name="Vanderhoek Z."/>
            <person name="Gaulke C."/>
        </authorList>
    </citation>
    <scope>NUCLEOTIDE SEQUENCE</scope>
    <source>
        <strain evidence="2">Zfcc0051</strain>
    </source>
</reference>
<sequence length="103" mass="11278">MACRQGQDRCSLLMRRVPRVKRVACQLRGRLPPSVLVDDGVQAGMVGLLEAEQNCDASKGASCETYAGIRIRGAMLDEIRRGDWIPRVCPDEGAQPSAWPDPV</sequence>
<dbReference type="Gene3D" id="1.10.1740.10">
    <property type="match status" value="1"/>
</dbReference>
<evidence type="ECO:0000313" key="2">
    <source>
        <dbReference type="EMBL" id="MBO1110127.1"/>
    </source>
</evidence>
<accession>A0A8I2B7E1</accession>
<feature type="domain" description="RNA polymerase sigma-70 region 2" evidence="1">
    <location>
        <begin position="14"/>
        <end position="84"/>
    </location>
</feature>
<protein>
    <recommendedName>
        <fullName evidence="1">RNA polymerase sigma-70 region 2 domain-containing protein</fullName>
    </recommendedName>
</protein>
<dbReference type="AlphaFoldDB" id="A0A8I2B7E1"/>
<dbReference type="SUPFAM" id="SSF88946">
    <property type="entry name" value="Sigma2 domain of RNA polymerase sigma factors"/>
    <property type="match status" value="1"/>
</dbReference>
<dbReference type="InterPro" id="IPR007627">
    <property type="entry name" value="RNA_pol_sigma70_r2"/>
</dbReference>
<evidence type="ECO:0000313" key="3">
    <source>
        <dbReference type="Proteomes" id="UP000664658"/>
    </source>
</evidence>
<gene>
    <name evidence="2" type="ORF">J2R62_18615</name>
</gene>
<dbReference type="InterPro" id="IPR013325">
    <property type="entry name" value="RNA_pol_sigma_r2"/>
</dbReference>
<dbReference type="GO" id="GO:0006352">
    <property type="term" value="P:DNA-templated transcription initiation"/>
    <property type="evidence" value="ECO:0007669"/>
    <property type="project" value="InterPro"/>
</dbReference>
<organism evidence="2 3">
    <name type="scientific">Plesiomonas shigelloides</name>
    <name type="common">Aeromonas shigelloides</name>
    <dbReference type="NCBI Taxonomy" id="703"/>
    <lineage>
        <taxon>Bacteria</taxon>
        <taxon>Pseudomonadati</taxon>
        <taxon>Pseudomonadota</taxon>
        <taxon>Gammaproteobacteria</taxon>
        <taxon>Enterobacterales</taxon>
        <taxon>Enterobacteriaceae</taxon>
        <taxon>Plesiomonas</taxon>
    </lineage>
</organism>
<proteinExistence type="predicted"/>
<dbReference type="Proteomes" id="UP000664658">
    <property type="component" value="Unassembled WGS sequence"/>
</dbReference>
<dbReference type="GO" id="GO:0003700">
    <property type="term" value="F:DNA-binding transcription factor activity"/>
    <property type="evidence" value="ECO:0007669"/>
    <property type="project" value="InterPro"/>
</dbReference>
<dbReference type="EMBL" id="JAFNAA010000339">
    <property type="protein sequence ID" value="MBO1110127.1"/>
    <property type="molecule type" value="Genomic_DNA"/>
</dbReference>